<feature type="domain" description="Vps53 N-terminal" evidence="8">
    <location>
        <begin position="5"/>
        <end position="346"/>
    </location>
</feature>
<evidence type="ECO:0000256" key="7">
    <source>
        <dbReference type="SAM" id="MobiDB-lite"/>
    </source>
</evidence>
<evidence type="ECO:0000256" key="4">
    <source>
        <dbReference type="ARBA" id="ARBA00022753"/>
    </source>
</evidence>
<comment type="caution">
    <text evidence="10">The sequence shown here is derived from an EMBL/GenBank/DDBJ whole genome shotgun (WGS) entry which is preliminary data.</text>
</comment>
<comment type="similarity">
    <text evidence="3">Belongs to the VPS53 family.</text>
</comment>
<accession>A0A0V1PWK1</accession>
<evidence type="ECO:0000256" key="1">
    <source>
        <dbReference type="ARBA" id="ARBA00004150"/>
    </source>
</evidence>
<dbReference type="InterPro" id="IPR031745">
    <property type="entry name" value="Vps53_C"/>
</dbReference>
<dbReference type="InterPro" id="IPR038260">
    <property type="entry name" value="Vps53_C_sf"/>
</dbReference>
<dbReference type="AlphaFoldDB" id="A0A0V1PWK1"/>
<keyword evidence="6" id="KW-0472">Membrane</keyword>
<dbReference type="Proteomes" id="UP000054251">
    <property type="component" value="Unassembled WGS sequence"/>
</dbReference>
<dbReference type="GO" id="GO:0010008">
    <property type="term" value="C:endosome membrane"/>
    <property type="evidence" value="ECO:0007669"/>
    <property type="project" value="UniProtKB-SubCell"/>
</dbReference>
<feature type="compositionally biased region" description="Polar residues" evidence="7">
    <location>
        <begin position="710"/>
        <end position="725"/>
    </location>
</feature>
<evidence type="ECO:0000256" key="6">
    <source>
        <dbReference type="ARBA" id="ARBA00023136"/>
    </source>
</evidence>
<keyword evidence="11" id="KW-1185">Reference proteome</keyword>
<dbReference type="EMBL" id="LMYN01000080">
    <property type="protein sequence ID" value="KSA00632.1"/>
    <property type="molecule type" value="Genomic_DNA"/>
</dbReference>
<feature type="domain" description="Vps53 C-terminal" evidence="9">
    <location>
        <begin position="582"/>
        <end position="675"/>
    </location>
</feature>
<evidence type="ECO:0000313" key="10">
    <source>
        <dbReference type="EMBL" id="KSA00632.1"/>
    </source>
</evidence>
<dbReference type="InterPro" id="IPR039766">
    <property type="entry name" value="Vps53"/>
</dbReference>
<comment type="subcellular location">
    <subcellularLocation>
        <location evidence="2">Endosome membrane</location>
        <topology evidence="2">Peripheral membrane protein</topology>
    </subcellularLocation>
    <subcellularLocation>
        <location evidence="1">Golgi apparatus</location>
        <location evidence="1">trans-Golgi network membrane</location>
        <topology evidence="1">Peripheral membrane protein</topology>
    </subcellularLocation>
</comment>
<dbReference type="GO" id="GO:0042147">
    <property type="term" value="P:retrograde transport, endosome to Golgi"/>
    <property type="evidence" value="ECO:0007669"/>
    <property type="project" value="InterPro"/>
</dbReference>
<reference evidence="10 11" key="1">
    <citation type="submission" date="2015-11" db="EMBL/GenBank/DDBJ databases">
        <title>The genome of Debaryomyces fabryi.</title>
        <authorList>
            <person name="Tafer H."/>
            <person name="Lopandic K."/>
        </authorList>
    </citation>
    <scope>NUCLEOTIDE SEQUENCE [LARGE SCALE GENOMIC DNA]</scope>
    <source>
        <strain evidence="10 11">CBS 789</strain>
    </source>
</reference>
<dbReference type="RefSeq" id="XP_015466734.1">
    <property type="nucleotide sequence ID" value="XM_015612452.1"/>
</dbReference>
<evidence type="ECO:0000313" key="11">
    <source>
        <dbReference type="Proteomes" id="UP000054251"/>
    </source>
</evidence>
<dbReference type="PANTHER" id="PTHR12820:SF0">
    <property type="entry name" value="VACUOLAR PROTEIN SORTING-ASSOCIATED PROTEIN 53 HOMOLOG"/>
    <property type="match status" value="1"/>
</dbReference>
<dbReference type="InterPro" id="IPR007234">
    <property type="entry name" value="Vps53_N"/>
</dbReference>
<dbReference type="Pfam" id="PF04100">
    <property type="entry name" value="Vps53_N"/>
    <property type="match status" value="1"/>
</dbReference>
<evidence type="ECO:0000256" key="3">
    <source>
        <dbReference type="ARBA" id="ARBA00008628"/>
    </source>
</evidence>
<evidence type="ECO:0000259" key="9">
    <source>
        <dbReference type="Pfam" id="PF16854"/>
    </source>
</evidence>
<feature type="region of interest" description="Disordered" evidence="7">
    <location>
        <begin position="708"/>
        <end position="735"/>
    </location>
</feature>
<keyword evidence="5" id="KW-0333">Golgi apparatus</keyword>
<dbReference type="OrthoDB" id="10261632at2759"/>
<dbReference type="GeneID" id="26840632"/>
<dbReference type="GO" id="GO:0005829">
    <property type="term" value="C:cytosol"/>
    <property type="evidence" value="ECO:0007669"/>
    <property type="project" value="GOC"/>
</dbReference>
<evidence type="ECO:0000256" key="2">
    <source>
        <dbReference type="ARBA" id="ARBA00004481"/>
    </source>
</evidence>
<proteinExistence type="inferred from homology"/>
<evidence type="ECO:0000259" key="8">
    <source>
        <dbReference type="Pfam" id="PF04100"/>
    </source>
</evidence>
<organism evidence="10 11">
    <name type="scientific">Debaryomyces fabryi</name>
    <dbReference type="NCBI Taxonomy" id="58627"/>
    <lineage>
        <taxon>Eukaryota</taxon>
        <taxon>Fungi</taxon>
        <taxon>Dikarya</taxon>
        <taxon>Ascomycota</taxon>
        <taxon>Saccharomycotina</taxon>
        <taxon>Pichiomycetes</taxon>
        <taxon>Debaryomycetaceae</taxon>
        <taxon>Debaryomyces</taxon>
    </lineage>
</organism>
<protein>
    <submittedName>
        <fullName evidence="10">Uncharacterized protein</fullName>
    </submittedName>
</protein>
<name>A0A0V1PWK1_9ASCO</name>
<dbReference type="GO" id="GO:0000938">
    <property type="term" value="C:GARP complex"/>
    <property type="evidence" value="ECO:0007669"/>
    <property type="project" value="InterPro"/>
</dbReference>
<keyword evidence="4" id="KW-0967">Endosome</keyword>
<dbReference type="Gene3D" id="1.10.357.110">
    <property type="entry name" value="Vacuolar protein sorting-associated protein 53, C-terminus"/>
    <property type="match status" value="1"/>
</dbReference>
<sequence>MNSFDYNPTDHLNQILEKSGSIEEIPELLAYLNAYKFQLNKQIQHDVTQYNSPIALNEDTKELIDNIKKIKAKSAETQGSIVSMTSSIQELDKCKKNLVLLMTILKRLQMLIDANKTLNSIISSKHYKDILQLLSVVKELLTYFKPYRSIDEINQLNLNILKTQNKLVDDIFIDFEDTIVNKLDNDQLFHGCEILELIDSKYKDKLLNWFYNLQLKDIKSIFNNFDEAGSLENINRRYMYFNNTLANIHLNYMDMFPKDWCIDLELSKIFCTITKQDLTSQLNNSIPSNNLLDALTKTLDFEKNLNNIFKTQEFNQIILKVFEPYLSIWINEQDKLLHSKFLEFYSVSQIPTEYSNVQSHEDFINVLKINNVPNISNSSIELFKTFQKILSLIIKLSSGSILIDLSKLFVKYLNEFNNKILLPMIPNNNENLNGIEPIKYLTMILNTGDYILNNINDLQDRFINLIDEPFKPKISFETIKDVFIELINKSIQTLLLKISNDLQFSWRQFTNNNWNNMEQTVEISNYMIDYKQSLINNCTLILPLIIREGYIRNFCDKLTELITYSYLNNLKLVTPLSIINVEQIMSDIQNLKKLMLDLPLYSNPSFDASNKEEHSNINLKTYTKHVEIQFNKLDTVLKLLLTPTLPIDNLIMNYFQIIGDKSTSNFVKFLKLKSIDPAQRFKYVEIFNLQISYQNTLMEESPILGVIQDDTPSVNSNNSTPTPTMKSPEPEAKSPKLLNANFQNNLKINNFEKNLRDFALTGETHVNKFKNFGKFFRKDNSNSNE</sequence>
<dbReference type="PANTHER" id="PTHR12820">
    <property type="entry name" value="VACUOLAR SORTING PROTEIN 53"/>
    <property type="match status" value="1"/>
</dbReference>
<gene>
    <name evidence="10" type="ORF">AC631_03623</name>
</gene>
<evidence type="ECO:0000256" key="5">
    <source>
        <dbReference type="ARBA" id="ARBA00023034"/>
    </source>
</evidence>
<dbReference type="Pfam" id="PF16854">
    <property type="entry name" value="VPS53_C"/>
    <property type="match status" value="1"/>
</dbReference>